<dbReference type="Proteomes" id="UP000466586">
    <property type="component" value="Unassembled WGS sequence"/>
</dbReference>
<evidence type="ECO:0000313" key="1">
    <source>
        <dbReference type="EMBL" id="MXV53084.1"/>
    </source>
</evidence>
<protein>
    <submittedName>
        <fullName evidence="1">Uncharacterized protein</fullName>
    </submittedName>
</protein>
<comment type="caution">
    <text evidence="1">The sequence shown here is derived from an EMBL/GenBank/DDBJ whole genome shotgun (WGS) entry which is preliminary data.</text>
</comment>
<dbReference type="AlphaFoldDB" id="A0A7K1YEQ4"/>
<name>A0A7K1YEQ4_9SPHI</name>
<accession>A0A7K1YEQ4</accession>
<proteinExistence type="predicted"/>
<reference evidence="1 2" key="1">
    <citation type="submission" date="2019-11" db="EMBL/GenBank/DDBJ databases">
        <title>Pedobacter sp. HMF7647 Genome sequencing and assembly.</title>
        <authorList>
            <person name="Kang H."/>
            <person name="Kim H."/>
            <person name="Joh K."/>
        </authorList>
    </citation>
    <scope>NUCLEOTIDE SEQUENCE [LARGE SCALE GENOMIC DNA]</scope>
    <source>
        <strain evidence="1 2">HMF7647</strain>
    </source>
</reference>
<evidence type="ECO:0000313" key="2">
    <source>
        <dbReference type="Proteomes" id="UP000466586"/>
    </source>
</evidence>
<gene>
    <name evidence="1" type="ORF">GS399_19105</name>
</gene>
<organism evidence="1 2">
    <name type="scientific">Hufsiella arboris</name>
    <dbReference type="NCBI Taxonomy" id="2695275"/>
    <lineage>
        <taxon>Bacteria</taxon>
        <taxon>Pseudomonadati</taxon>
        <taxon>Bacteroidota</taxon>
        <taxon>Sphingobacteriia</taxon>
        <taxon>Sphingobacteriales</taxon>
        <taxon>Sphingobacteriaceae</taxon>
        <taxon>Hufsiella</taxon>
    </lineage>
</organism>
<dbReference type="RefSeq" id="WP_160846264.1">
    <property type="nucleotide sequence ID" value="NZ_WVHT01000013.1"/>
</dbReference>
<dbReference type="EMBL" id="WVHT01000013">
    <property type="protein sequence ID" value="MXV53084.1"/>
    <property type="molecule type" value="Genomic_DNA"/>
</dbReference>
<sequence length="238" mass="25862">MSKLNETGHEKNVANLEDLIVVCNGCGASYNPSNSLIKPEALSALILSGQTAIQQVRLTKAAYDNATNNREMAFEPLKKLSTRIMNSMKAMGVSSQTLDDAKTANRKIQGKRAVAVTVDPLAKEAVKTRSVSQQGFDSQIESFSNLVQTASMQASYQPNEEELKITSLNALIERLKAANTAVIQSANALANARDQRDTVLYGDTGIYNVVNLVKAYLKSAFGTDSPTYKQVTALHFRN</sequence>
<keyword evidence="2" id="KW-1185">Reference proteome</keyword>